<evidence type="ECO:0000256" key="5">
    <source>
        <dbReference type="ARBA" id="ARBA00022692"/>
    </source>
</evidence>
<proteinExistence type="inferred from homology"/>
<evidence type="ECO:0000256" key="1">
    <source>
        <dbReference type="ARBA" id="ARBA00004141"/>
    </source>
</evidence>
<comment type="subcellular location">
    <subcellularLocation>
        <location evidence="1">Membrane</location>
        <topology evidence="1">Multi-pass membrane protein</topology>
    </subcellularLocation>
</comment>
<keyword evidence="2" id="KW-0474">Menaquinone biosynthesis</keyword>
<dbReference type="InterPro" id="IPR026046">
    <property type="entry name" value="UBIAD1"/>
</dbReference>
<evidence type="ECO:0000256" key="4">
    <source>
        <dbReference type="ARBA" id="ARBA00022679"/>
    </source>
</evidence>
<feature type="transmembrane region" description="Helical" evidence="8">
    <location>
        <begin position="99"/>
        <end position="117"/>
    </location>
</feature>
<evidence type="ECO:0000256" key="6">
    <source>
        <dbReference type="ARBA" id="ARBA00022989"/>
    </source>
</evidence>
<evidence type="ECO:0000313" key="10">
    <source>
        <dbReference type="Proteomes" id="UP001530293"/>
    </source>
</evidence>
<feature type="transmembrane region" description="Helical" evidence="8">
    <location>
        <begin position="246"/>
        <end position="265"/>
    </location>
</feature>
<dbReference type="GO" id="GO:0016740">
    <property type="term" value="F:transferase activity"/>
    <property type="evidence" value="ECO:0007669"/>
    <property type="project" value="UniProtKB-KW"/>
</dbReference>
<keyword evidence="4" id="KW-0808">Transferase</keyword>
<dbReference type="Pfam" id="PF01040">
    <property type="entry name" value="UbiA"/>
    <property type="match status" value="1"/>
</dbReference>
<evidence type="ECO:0000256" key="8">
    <source>
        <dbReference type="SAM" id="Phobius"/>
    </source>
</evidence>
<feature type="transmembrane region" description="Helical" evidence="8">
    <location>
        <begin position="154"/>
        <end position="174"/>
    </location>
</feature>
<sequence>MTMAKSSSSSAAAAEAEAIPSKFQVWKLAARPHTLTASIVPVIVGYALTLQLIRDEYDVGAAGTSSSSSASTSCSTYANLDDEMGVGSCQLNQHQNHHLLILPLAIQFAIFAMLIQISTNLHNDYADFVKGADTNERVGQARATQRGWLTPMETCRGCALCMVGALLVGIVYLIPMSDDAYARCGFSSGDASVEDGSRWWHYNDPIMIFIVLSSLFNAVAYTGGPFPLGYIGLGNLSIGYSGLGDLFVFLYFGIVATVGVPYLYLTKISCHFLPFHTNNNGQAAWRSFLQLLHPALLHSTPVGCLATAIIVVNNLRDRHTDVHAGKRTMAVRFGETFAKIEYFVLVVVGTYGFCICQFMERNTDSSTEAWTTLLPVLSFPMAIPQLKAVAFGGKDGQDLNVHVGGTAKLQVMYCLLTALGLAAASSYR</sequence>
<dbReference type="CDD" id="cd13962">
    <property type="entry name" value="PT_UbiA_UBIAD1"/>
    <property type="match status" value="1"/>
</dbReference>
<dbReference type="HAMAP" id="MF_01937">
    <property type="entry name" value="MenA_1"/>
    <property type="match status" value="1"/>
</dbReference>
<feature type="transmembrane region" description="Helical" evidence="8">
    <location>
        <begin position="409"/>
        <end position="427"/>
    </location>
</feature>
<evidence type="ECO:0000256" key="7">
    <source>
        <dbReference type="ARBA" id="ARBA00023136"/>
    </source>
</evidence>
<feature type="transmembrane region" description="Helical" evidence="8">
    <location>
        <begin position="206"/>
        <end position="226"/>
    </location>
</feature>
<dbReference type="PANTHER" id="PTHR13929">
    <property type="entry name" value="1,4-DIHYDROXY-2-NAPHTHOATE OCTAPRENYLTRANSFERASE"/>
    <property type="match status" value="1"/>
</dbReference>
<dbReference type="GO" id="GO:0016020">
    <property type="term" value="C:membrane"/>
    <property type="evidence" value="ECO:0007669"/>
    <property type="project" value="UniProtKB-SubCell"/>
</dbReference>
<evidence type="ECO:0000313" key="9">
    <source>
        <dbReference type="EMBL" id="KAL3771749.1"/>
    </source>
</evidence>
<accession>A0ABD3N7Z0</accession>
<dbReference type="PANTHER" id="PTHR13929:SF0">
    <property type="entry name" value="UBIA PRENYLTRANSFERASE DOMAIN-CONTAINING PROTEIN 1"/>
    <property type="match status" value="1"/>
</dbReference>
<dbReference type="GO" id="GO:0009234">
    <property type="term" value="P:menaquinone biosynthetic process"/>
    <property type="evidence" value="ECO:0007669"/>
    <property type="project" value="UniProtKB-KW"/>
</dbReference>
<keyword evidence="7 8" id="KW-0472">Membrane</keyword>
<evidence type="ECO:0000256" key="2">
    <source>
        <dbReference type="ARBA" id="ARBA00022428"/>
    </source>
</evidence>
<evidence type="ECO:0008006" key="11">
    <source>
        <dbReference type="Google" id="ProtNLM"/>
    </source>
</evidence>
<keyword evidence="10" id="KW-1185">Reference proteome</keyword>
<dbReference type="AlphaFoldDB" id="A0ABD3N7Z0"/>
<feature type="transmembrane region" description="Helical" evidence="8">
    <location>
        <begin position="342"/>
        <end position="360"/>
    </location>
</feature>
<feature type="transmembrane region" description="Helical" evidence="8">
    <location>
        <begin position="34"/>
        <end position="53"/>
    </location>
</feature>
<protein>
    <recommendedName>
        <fullName evidence="11">1,4-dihydroxy-2-naphthoate octaprenyltransferase</fullName>
    </recommendedName>
</protein>
<name>A0ABD3N7Z0_9STRA</name>
<keyword evidence="5 8" id="KW-0812">Transmembrane</keyword>
<gene>
    <name evidence="9" type="ORF">ACHAWU_010060</name>
</gene>
<keyword evidence="6 8" id="KW-1133">Transmembrane helix</keyword>
<dbReference type="EMBL" id="JALLBG020000021">
    <property type="protein sequence ID" value="KAL3771749.1"/>
    <property type="molecule type" value="Genomic_DNA"/>
</dbReference>
<dbReference type="Proteomes" id="UP001530293">
    <property type="component" value="Unassembled WGS sequence"/>
</dbReference>
<evidence type="ECO:0000256" key="3">
    <source>
        <dbReference type="ARBA" id="ARBA00022475"/>
    </source>
</evidence>
<organism evidence="9 10">
    <name type="scientific">Discostella pseudostelligera</name>
    <dbReference type="NCBI Taxonomy" id="259834"/>
    <lineage>
        <taxon>Eukaryota</taxon>
        <taxon>Sar</taxon>
        <taxon>Stramenopiles</taxon>
        <taxon>Ochrophyta</taxon>
        <taxon>Bacillariophyta</taxon>
        <taxon>Coscinodiscophyceae</taxon>
        <taxon>Thalassiosirophycidae</taxon>
        <taxon>Stephanodiscales</taxon>
        <taxon>Stephanodiscaceae</taxon>
        <taxon>Discostella</taxon>
    </lineage>
</organism>
<dbReference type="InterPro" id="IPR000537">
    <property type="entry name" value="UbiA_prenyltransferase"/>
</dbReference>
<dbReference type="InterPro" id="IPR004657">
    <property type="entry name" value="MenA"/>
</dbReference>
<reference evidence="9 10" key="1">
    <citation type="submission" date="2024-10" db="EMBL/GenBank/DDBJ databases">
        <title>Updated reference genomes for cyclostephanoid diatoms.</title>
        <authorList>
            <person name="Roberts W.R."/>
            <person name="Alverson A.J."/>
        </authorList>
    </citation>
    <scope>NUCLEOTIDE SEQUENCE [LARGE SCALE GENOMIC DNA]</scope>
    <source>
        <strain evidence="9 10">AJA232-27</strain>
    </source>
</reference>
<comment type="caution">
    <text evidence="9">The sequence shown here is derived from an EMBL/GenBank/DDBJ whole genome shotgun (WGS) entry which is preliminary data.</text>
</comment>
<keyword evidence="3" id="KW-1003">Cell membrane</keyword>